<protein>
    <submittedName>
        <fullName evidence="1">ATP-dependent DNA helicase PIF1-like protein</fullName>
    </submittedName>
</protein>
<dbReference type="EMBL" id="BQNB010015268">
    <property type="protein sequence ID" value="GJT37988.1"/>
    <property type="molecule type" value="Genomic_DNA"/>
</dbReference>
<evidence type="ECO:0000313" key="1">
    <source>
        <dbReference type="EMBL" id="GJT37988.1"/>
    </source>
</evidence>
<comment type="caution">
    <text evidence="1">The sequence shown here is derived from an EMBL/GenBank/DDBJ whole genome shotgun (WGS) entry which is preliminary data.</text>
</comment>
<keyword evidence="2" id="KW-1185">Reference proteome</keyword>
<reference evidence="1" key="2">
    <citation type="submission" date="2022-01" db="EMBL/GenBank/DDBJ databases">
        <authorList>
            <person name="Yamashiro T."/>
            <person name="Shiraishi A."/>
            <person name="Satake H."/>
            <person name="Nakayama K."/>
        </authorList>
    </citation>
    <scope>NUCLEOTIDE SEQUENCE</scope>
</reference>
<sequence length="389" mass="44791">MRLRVGCNPEDAEEINDFADWILNIGEGKIGGKNDGHAPVEFPEEMLIPDSNDHIESLIAETYDNWQHNLWDPTYFQERAILAPTHEQQIQTVSICTRLQTLETQLVAMRLEAKQRHVESTKRHDDVMKGFTVHKKNQSLETTMMSKKMAELEDDFHEFKAHTKRRFVSLDMSIRAYRLEEDQRHKEEDQRHEERIRRYDELKNLLLSLIQKSSSPVQSSRPITTKVPTKPTECASSYGDFGCLSPNNMTDFGEDEKVFENTRSVTKEDKDEQGKEEKWVINYFKVGTDEQDNSGSVLNDVGGIVYGKGNDTWADAGLKHGSYLLLDVILEDGWYFLDESGLSKEPLCRSNLKVHLQFHVDGLETGSQVKTWDPGIKFVRSNTLRTKCF</sequence>
<accession>A0ABQ5DGE7</accession>
<name>A0ABQ5DGE7_9ASTR</name>
<organism evidence="1 2">
    <name type="scientific">Tanacetum coccineum</name>
    <dbReference type="NCBI Taxonomy" id="301880"/>
    <lineage>
        <taxon>Eukaryota</taxon>
        <taxon>Viridiplantae</taxon>
        <taxon>Streptophyta</taxon>
        <taxon>Embryophyta</taxon>
        <taxon>Tracheophyta</taxon>
        <taxon>Spermatophyta</taxon>
        <taxon>Magnoliopsida</taxon>
        <taxon>eudicotyledons</taxon>
        <taxon>Gunneridae</taxon>
        <taxon>Pentapetalae</taxon>
        <taxon>asterids</taxon>
        <taxon>campanulids</taxon>
        <taxon>Asterales</taxon>
        <taxon>Asteraceae</taxon>
        <taxon>Asteroideae</taxon>
        <taxon>Anthemideae</taxon>
        <taxon>Anthemidinae</taxon>
        <taxon>Tanacetum</taxon>
    </lineage>
</organism>
<gene>
    <name evidence="1" type="ORF">Tco_0937853</name>
</gene>
<evidence type="ECO:0000313" key="2">
    <source>
        <dbReference type="Proteomes" id="UP001151760"/>
    </source>
</evidence>
<dbReference type="Proteomes" id="UP001151760">
    <property type="component" value="Unassembled WGS sequence"/>
</dbReference>
<proteinExistence type="predicted"/>
<reference evidence="1" key="1">
    <citation type="journal article" date="2022" name="Int. J. Mol. Sci.">
        <title>Draft Genome of Tanacetum Coccineum: Genomic Comparison of Closely Related Tanacetum-Family Plants.</title>
        <authorList>
            <person name="Yamashiro T."/>
            <person name="Shiraishi A."/>
            <person name="Nakayama K."/>
            <person name="Satake H."/>
        </authorList>
    </citation>
    <scope>NUCLEOTIDE SEQUENCE</scope>
</reference>